<dbReference type="GO" id="GO:0050321">
    <property type="term" value="F:tau-protein kinase activity"/>
    <property type="evidence" value="ECO:0007669"/>
    <property type="project" value="TreeGrafter"/>
</dbReference>
<dbReference type="InterPro" id="IPR011009">
    <property type="entry name" value="Kinase-like_dom_sf"/>
</dbReference>
<sequence length="245" mass="26697">MAMDVPAEFQAENLLMDANMNIKIADFGFSNYYTPGEQLATWCGSPPYAAPEVFEGKRYTGPEIDVWVSHLVWSMCCTKASVTWPEDRLGSQDRKSHAASSFKRPRGVVVGASGYERSGTGFDSWLVPRSLGVVLYVLVCGALPFDGSTLQSLRDRVLSGRFRIPYFMSSGEVTSTLRVFVGLRVGSQHNRTLVGLRVGSQHNGTLVGLKVGSQYNDTLVGLRVASQHNGTLVGLRMGSQHNGTT</sequence>
<keyword evidence="2" id="KW-0067">ATP-binding</keyword>
<evidence type="ECO:0000256" key="1">
    <source>
        <dbReference type="ARBA" id="ARBA00022741"/>
    </source>
</evidence>
<organism evidence="4">
    <name type="scientific">Timema douglasi</name>
    <name type="common">Walking stick</name>
    <dbReference type="NCBI Taxonomy" id="61478"/>
    <lineage>
        <taxon>Eukaryota</taxon>
        <taxon>Metazoa</taxon>
        <taxon>Ecdysozoa</taxon>
        <taxon>Arthropoda</taxon>
        <taxon>Hexapoda</taxon>
        <taxon>Insecta</taxon>
        <taxon>Pterygota</taxon>
        <taxon>Neoptera</taxon>
        <taxon>Polyneoptera</taxon>
        <taxon>Phasmatodea</taxon>
        <taxon>Timematodea</taxon>
        <taxon>Timematoidea</taxon>
        <taxon>Timematidae</taxon>
        <taxon>Timema</taxon>
    </lineage>
</organism>
<evidence type="ECO:0000259" key="3">
    <source>
        <dbReference type="PROSITE" id="PS50011"/>
    </source>
</evidence>
<reference evidence="4" key="1">
    <citation type="submission" date="2020-11" db="EMBL/GenBank/DDBJ databases">
        <authorList>
            <person name="Tran Van P."/>
        </authorList>
    </citation>
    <scope>NUCLEOTIDE SEQUENCE</scope>
</reference>
<evidence type="ECO:0000256" key="2">
    <source>
        <dbReference type="ARBA" id="ARBA00022840"/>
    </source>
</evidence>
<accession>A0A7R8VH64</accession>
<name>A0A7R8VH64_TIMDO</name>
<keyword evidence="1" id="KW-0547">Nucleotide-binding</keyword>
<dbReference type="EMBL" id="OA565588">
    <property type="protein sequence ID" value="CAD7197334.1"/>
    <property type="molecule type" value="Genomic_DNA"/>
</dbReference>
<dbReference type="AlphaFoldDB" id="A0A7R8VH64"/>
<dbReference type="PROSITE" id="PS50011">
    <property type="entry name" value="PROTEIN_KINASE_DOM"/>
    <property type="match status" value="1"/>
</dbReference>
<feature type="domain" description="Protein kinase" evidence="3">
    <location>
        <begin position="1"/>
        <end position="167"/>
    </location>
</feature>
<dbReference type="PANTHER" id="PTHR24346:SF74">
    <property type="entry name" value="PROTEIN KINASE DOMAIN-CONTAINING PROTEIN"/>
    <property type="match status" value="1"/>
</dbReference>
<protein>
    <recommendedName>
        <fullName evidence="3">Protein kinase domain-containing protein</fullName>
    </recommendedName>
</protein>
<evidence type="ECO:0000313" key="4">
    <source>
        <dbReference type="EMBL" id="CAD7197334.1"/>
    </source>
</evidence>
<proteinExistence type="predicted"/>
<dbReference type="InterPro" id="IPR000719">
    <property type="entry name" value="Prot_kinase_dom"/>
</dbReference>
<dbReference type="Pfam" id="PF00069">
    <property type="entry name" value="Pkinase"/>
    <property type="match status" value="1"/>
</dbReference>
<dbReference type="GO" id="GO:0005737">
    <property type="term" value="C:cytoplasm"/>
    <property type="evidence" value="ECO:0007669"/>
    <property type="project" value="TreeGrafter"/>
</dbReference>
<dbReference type="Gene3D" id="1.10.510.10">
    <property type="entry name" value="Transferase(Phosphotransferase) domain 1"/>
    <property type="match status" value="2"/>
</dbReference>
<gene>
    <name evidence="4" type="ORF">TDIB3V08_LOCUS3644</name>
</gene>
<dbReference type="SUPFAM" id="SSF56112">
    <property type="entry name" value="Protein kinase-like (PK-like)"/>
    <property type="match status" value="2"/>
</dbReference>
<dbReference type="PANTHER" id="PTHR24346">
    <property type="entry name" value="MAP/MICROTUBULE AFFINITY-REGULATING KINASE"/>
    <property type="match status" value="1"/>
</dbReference>
<dbReference type="GO" id="GO:0035556">
    <property type="term" value="P:intracellular signal transduction"/>
    <property type="evidence" value="ECO:0007669"/>
    <property type="project" value="TreeGrafter"/>
</dbReference>
<dbReference type="GO" id="GO:0005524">
    <property type="term" value="F:ATP binding"/>
    <property type="evidence" value="ECO:0007669"/>
    <property type="project" value="UniProtKB-KW"/>
</dbReference>
<dbReference type="GO" id="GO:0000226">
    <property type="term" value="P:microtubule cytoskeleton organization"/>
    <property type="evidence" value="ECO:0007669"/>
    <property type="project" value="TreeGrafter"/>
</dbReference>